<accession>A0A2A6C370</accession>
<reference evidence="2" key="1">
    <citation type="journal article" date="2008" name="Nat. Genet.">
        <title>The Pristionchus pacificus genome provides a unique perspective on nematode lifestyle and parasitism.</title>
        <authorList>
            <person name="Dieterich C."/>
            <person name="Clifton S.W."/>
            <person name="Schuster L.N."/>
            <person name="Chinwalla A."/>
            <person name="Delehaunty K."/>
            <person name="Dinkelacker I."/>
            <person name="Fulton L."/>
            <person name="Fulton R."/>
            <person name="Godfrey J."/>
            <person name="Minx P."/>
            <person name="Mitreva M."/>
            <person name="Roeseler W."/>
            <person name="Tian H."/>
            <person name="Witte H."/>
            <person name="Yang S.P."/>
            <person name="Wilson R.K."/>
            <person name="Sommer R.J."/>
        </authorList>
    </citation>
    <scope>NUCLEOTIDE SEQUENCE [LARGE SCALE GENOMIC DNA]</scope>
    <source>
        <strain evidence="2">PS312</strain>
    </source>
</reference>
<sequence length="345" mass="39496">MTTLPPSARLCLFHHTSARSLIAKTTLFSALLSLVPSPHLPSPPFPIFPFPSLCSVLPPSMSTLSSPRNMDNASTISLAGSASQSCDRCESVLRNAQEREHNLREELERMRAIAERYESELASARLTISMIMKASDSVDHHTPPISPNDHHHVKPRLRRASTTEESHHRDVHIFGRRASDAYAMMESPLSLHPDAPPSYEEKKWWKGEGVCPRCPRGCYQVNGTRRDHYKKWHYNVYYAFVNNDDNYSERERWLCTLFGDKAKGERACLYCERLPIRTTYHDDQLHLANHIRVEHPEVFESLAHQHSRHCSNIAATQKIPHLPGEIDLLLEKTLNLNIDKEQMCH</sequence>
<dbReference type="AlphaFoldDB" id="A0A2A6C370"/>
<organism evidence="1 2">
    <name type="scientific">Pristionchus pacificus</name>
    <name type="common">Parasitic nematode worm</name>
    <dbReference type="NCBI Taxonomy" id="54126"/>
    <lineage>
        <taxon>Eukaryota</taxon>
        <taxon>Metazoa</taxon>
        <taxon>Ecdysozoa</taxon>
        <taxon>Nematoda</taxon>
        <taxon>Chromadorea</taxon>
        <taxon>Rhabditida</taxon>
        <taxon>Rhabditina</taxon>
        <taxon>Diplogasteromorpha</taxon>
        <taxon>Diplogasteroidea</taxon>
        <taxon>Neodiplogasteridae</taxon>
        <taxon>Pristionchus</taxon>
    </lineage>
</organism>
<evidence type="ECO:0000313" key="2">
    <source>
        <dbReference type="Proteomes" id="UP000005239"/>
    </source>
</evidence>
<gene>
    <name evidence="1" type="primary">WBGene00203969</name>
</gene>
<name>A0A2A6C370_PRIPA</name>
<dbReference type="EnsemblMetazoa" id="PPA31104.1">
    <property type="protein sequence ID" value="PPA31104.1"/>
    <property type="gene ID" value="WBGene00203969"/>
</dbReference>
<keyword evidence="2" id="KW-1185">Reference proteome</keyword>
<protein>
    <submittedName>
        <fullName evidence="1">Uncharacterized protein</fullName>
    </submittedName>
</protein>
<accession>A0A8R1UL16</accession>
<proteinExistence type="predicted"/>
<dbReference type="Proteomes" id="UP000005239">
    <property type="component" value="Unassembled WGS sequence"/>
</dbReference>
<evidence type="ECO:0000313" key="1">
    <source>
        <dbReference type="EnsemblMetazoa" id="PPA31104.1"/>
    </source>
</evidence>
<reference evidence="1" key="2">
    <citation type="submission" date="2022-06" db="UniProtKB">
        <authorList>
            <consortium name="EnsemblMetazoa"/>
        </authorList>
    </citation>
    <scope>IDENTIFICATION</scope>
    <source>
        <strain evidence="1">PS312</strain>
    </source>
</reference>